<comment type="similarity">
    <text evidence="6">Belongs to the ABC-4 integral membrane protein family.</text>
</comment>
<sequence>MGACAMMADLKYAFRQLRKSPAFTLTAMLTLAIGIGANTAVFSMLDAMMLRPIAVPDLGRVMTLGGQQKGSDDARVSLADFLDWQRETRSFESMAIRQDREMNLTGAGSAVHVEAEAVSQEFFSLLQVQPLQGRLFRADESEPGRDGEIILSYRFWARQFGSDPGVVGRPVLLGGRNYTVVGVMPRSLAYPPEAELFIPLAPTPAQRTDRSDRRYFAVGRLRPGVALGVAQAEMRAAAERQAAQYPEADRGWSVTVEPLLKGINGPMTPLYLKMIMAATTFVLLIVCANVANLQFARGLSRRGEMALRTALGSSRWLLLRQLLAESLLLSIGGAAVGVLLAILDLHILLAEMPERIARYIAGWEQVSLNGRALVLSVVLAMAAGMISGLAPALEALRVDLVGQLKAGGRTTTGARSTHRLRSIFAVAQIALAVTLVIGSALMAKGMWSMLHKEDRLEPAKVLTFELWTPTGQSNDPARLAQQYEQSLDRLRGLPGVQAVALTSNVPDGNEGTWDQQLAIEGRPVAPGQVQIASRITVSPGFFDAMQVRLRSGRLLTQRDGIDTPLVAVVSRQFAEVHFPHESPLGHRVRLGENDPTPWVTIVGEVEDMQYEWIDPGPEPAIYLSVMQFPTASTRYVLRTAGDAPALASAARAAIAGIDPTFAISGMESYAGYLHDALIGLLYAAGTLVLDAGIALLLAALGIFGVMASVVGERRKEVGLRLLLGATRGDVTRMFLRRAGMLTAVGMGVGVVAAAGLARAVASLLFGVRPDDVAVFGAALSAIALLALGASWIPVHTASRIEPVTALRDE</sequence>
<organism evidence="10 11">
    <name type="scientific">Silvibacterium dinghuense</name>
    <dbReference type="NCBI Taxonomy" id="1560006"/>
    <lineage>
        <taxon>Bacteria</taxon>
        <taxon>Pseudomonadati</taxon>
        <taxon>Acidobacteriota</taxon>
        <taxon>Terriglobia</taxon>
        <taxon>Terriglobales</taxon>
        <taxon>Acidobacteriaceae</taxon>
        <taxon>Silvibacterium</taxon>
    </lineage>
</organism>
<evidence type="ECO:0000256" key="5">
    <source>
        <dbReference type="ARBA" id="ARBA00023136"/>
    </source>
</evidence>
<feature type="transmembrane region" description="Helical" evidence="7">
    <location>
        <begin position="370"/>
        <end position="390"/>
    </location>
</feature>
<dbReference type="EMBL" id="SDMK01000001">
    <property type="protein sequence ID" value="RXS96617.1"/>
    <property type="molecule type" value="Genomic_DNA"/>
</dbReference>
<evidence type="ECO:0000256" key="2">
    <source>
        <dbReference type="ARBA" id="ARBA00022475"/>
    </source>
</evidence>
<keyword evidence="4 7" id="KW-1133">Transmembrane helix</keyword>
<feature type="transmembrane region" description="Helical" evidence="7">
    <location>
        <begin position="772"/>
        <end position="792"/>
    </location>
</feature>
<protein>
    <submittedName>
        <fullName evidence="10">ABC transporter permease</fullName>
    </submittedName>
</protein>
<feature type="domain" description="ABC3 transporter permease C-terminal" evidence="8">
    <location>
        <begin position="278"/>
        <end position="398"/>
    </location>
</feature>
<dbReference type="GO" id="GO:0005886">
    <property type="term" value="C:plasma membrane"/>
    <property type="evidence" value="ECO:0007669"/>
    <property type="project" value="UniProtKB-SubCell"/>
</dbReference>
<feature type="domain" description="MacB-like periplasmic core" evidence="9">
    <location>
        <begin position="423"/>
        <end position="632"/>
    </location>
</feature>
<evidence type="ECO:0000256" key="3">
    <source>
        <dbReference type="ARBA" id="ARBA00022692"/>
    </source>
</evidence>
<feature type="transmembrane region" description="Helical" evidence="7">
    <location>
        <begin position="270"/>
        <end position="291"/>
    </location>
</feature>
<feature type="transmembrane region" description="Helical" evidence="7">
    <location>
        <begin position="691"/>
        <end position="711"/>
    </location>
</feature>
<evidence type="ECO:0000313" key="11">
    <source>
        <dbReference type="Proteomes" id="UP000290253"/>
    </source>
</evidence>
<feature type="domain" description="ABC3 transporter permease C-terminal" evidence="8">
    <location>
        <begin position="692"/>
        <end position="802"/>
    </location>
</feature>
<dbReference type="Pfam" id="PF12704">
    <property type="entry name" value="MacB_PCD"/>
    <property type="match status" value="2"/>
</dbReference>
<dbReference type="InterPro" id="IPR050250">
    <property type="entry name" value="Macrolide_Exporter_MacB"/>
</dbReference>
<dbReference type="OrthoDB" id="102722at2"/>
<keyword evidence="2" id="KW-1003">Cell membrane</keyword>
<evidence type="ECO:0000259" key="9">
    <source>
        <dbReference type="Pfam" id="PF12704"/>
    </source>
</evidence>
<dbReference type="NCBIfam" id="TIGR03434">
    <property type="entry name" value="ADOP"/>
    <property type="match status" value="1"/>
</dbReference>
<feature type="transmembrane region" description="Helical" evidence="7">
    <location>
        <begin position="741"/>
        <end position="766"/>
    </location>
</feature>
<feature type="transmembrane region" description="Helical" evidence="7">
    <location>
        <begin position="327"/>
        <end position="349"/>
    </location>
</feature>
<keyword evidence="3 7" id="KW-0812">Transmembrane</keyword>
<dbReference type="PANTHER" id="PTHR30572:SF4">
    <property type="entry name" value="ABC TRANSPORTER PERMEASE YTRF"/>
    <property type="match status" value="1"/>
</dbReference>
<keyword evidence="5 7" id="KW-0472">Membrane</keyword>
<dbReference type="InterPro" id="IPR025857">
    <property type="entry name" value="MacB_PCD"/>
</dbReference>
<evidence type="ECO:0000313" key="10">
    <source>
        <dbReference type="EMBL" id="RXS96617.1"/>
    </source>
</evidence>
<dbReference type="AlphaFoldDB" id="A0A4Q1SGZ1"/>
<accession>A0A4Q1SGZ1</accession>
<evidence type="ECO:0000259" key="8">
    <source>
        <dbReference type="Pfam" id="PF02687"/>
    </source>
</evidence>
<dbReference type="PANTHER" id="PTHR30572">
    <property type="entry name" value="MEMBRANE COMPONENT OF TRANSPORTER-RELATED"/>
    <property type="match status" value="1"/>
</dbReference>
<evidence type="ECO:0000256" key="4">
    <source>
        <dbReference type="ARBA" id="ARBA00022989"/>
    </source>
</evidence>
<gene>
    <name evidence="10" type="ORF">ESZ00_01315</name>
</gene>
<keyword evidence="11" id="KW-1185">Reference proteome</keyword>
<dbReference type="InterPro" id="IPR003838">
    <property type="entry name" value="ABC3_permease_C"/>
</dbReference>
<feature type="transmembrane region" description="Helical" evidence="7">
    <location>
        <begin position="22"/>
        <end position="45"/>
    </location>
</feature>
<evidence type="ECO:0000256" key="7">
    <source>
        <dbReference type="SAM" id="Phobius"/>
    </source>
</evidence>
<evidence type="ECO:0000256" key="6">
    <source>
        <dbReference type="ARBA" id="ARBA00038076"/>
    </source>
</evidence>
<feature type="domain" description="MacB-like periplasmic core" evidence="9">
    <location>
        <begin position="24"/>
        <end position="236"/>
    </location>
</feature>
<feature type="transmembrane region" description="Helical" evidence="7">
    <location>
        <begin position="423"/>
        <end position="443"/>
    </location>
</feature>
<dbReference type="GO" id="GO:0022857">
    <property type="term" value="F:transmembrane transporter activity"/>
    <property type="evidence" value="ECO:0007669"/>
    <property type="project" value="TreeGrafter"/>
</dbReference>
<proteinExistence type="inferred from homology"/>
<comment type="subcellular location">
    <subcellularLocation>
        <location evidence="1">Cell membrane</location>
        <topology evidence="1">Multi-pass membrane protein</topology>
    </subcellularLocation>
</comment>
<reference evidence="10 11" key="1">
    <citation type="journal article" date="2016" name="Int. J. Syst. Evol. Microbiol.">
        <title>Acidipila dinghuensis sp. nov., an acidobacterium isolated from forest soil.</title>
        <authorList>
            <person name="Jiang Y.W."/>
            <person name="Wang J."/>
            <person name="Chen M.H."/>
            <person name="Lv Y.Y."/>
            <person name="Qiu L.H."/>
        </authorList>
    </citation>
    <scope>NUCLEOTIDE SEQUENCE [LARGE SCALE GENOMIC DNA]</scope>
    <source>
        <strain evidence="10 11">DHOF10</strain>
    </source>
</reference>
<comment type="caution">
    <text evidence="10">The sequence shown here is derived from an EMBL/GenBank/DDBJ whole genome shotgun (WGS) entry which is preliminary data.</text>
</comment>
<dbReference type="Proteomes" id="UP000290253">
    <property type="component" value="Unassembled WGS sequence"/>
</dbReference>
<dbReference type="Pfam" id="PF02687">
    <property type="entry name" value="FtsX"/>
    <property type="match status" value="2"/>
</dbReference>
<evidence type="ECO:0000256" key="1">
    <source>
        <dbReference type="ARBA" id="ARBA00004651"/>
    </source>
</evidence>
<dbReference type="InterPro" id="IPR017800">
    <property type="entry name" value="ADOP"/>
</dbReference>
<name>A0A4Q1SGZ1_9BACT</name>